<evidence type="ECO:0000313" key="1">
    <source>
        <dbReference type="EMBL" id="QOR61300.1"/>
    </source>
</evidence>
<name>A0A7M1S4L2_9BACT</name>
<gene>
    <name evidence="1" type="ORF">IMZ28_07540</name>
</gene>
<evidence type="ECO:0000313" key="2">
    <source>
        <dbReference type="Proteomes" id="UP000595074"/>
    </source>
</evidence>
<protein>
    <submittedName>
        <fullName evidence="1">Uncharacterized protein</fullName>
    </submittedName>
</protein>
<accession>A0A7M1S4L2</accession>
<keyword evidence="2" id="KW-1185">Reference proteome</keyword>
<reference evidence="1 2" key="1">
    <citation type="submission" date="2020-10" db="EMBL/GenBank/DDBJ databases">
        <title>The genome of sulfurovum sp.</title>
        <authorList>
            <person name="Xie S."/>
            <person name="Shao Z."/>
            <person name="Jiang L."/>
        </authorList>
    </citation>
    <scope>NUCLEOTIDE SEQUENCE [LARGE SCALE GENOMIC DNA]</scope>
    <source>
        <strain evidence="1 2">ST-419</strain>
    </source>
</reference>
<dbReference type="Proteomes" id="UP000595074">
    <property type="component" value="Chromosome"/>
</dbReference>
<dbReference type="AlphaFoldDB" id="A0A7M1S4L2"/>
<sequence length="187" mass="21931">MKARTLTVITMLLDLKAAALKLLRSDHRNPALLNFYTLIDICASLSNENKQQSREIFETFLSNFAEMTTWEFYSTYDLWSARCSLVHTYSPFGYHTNKQNNGARPIFYYSWAEEEPKIRAALEKRGYSDFILLDTEEIKTIAIDAFNTMYKKITEDPEFEKLFIKNAKHLLPSLQNMRFEDELSKII</sequence>
<proteinExistence type="predicted"/>
<dbReference type="RefSeq" id="WP_197547973.1">
    <property type="nucleotide sequence ID" value="NZ_CP063164.1"/>
</dbReference>
<dbReference type="EMBL" id="CP063164">
    <property type="protein sequence ID" value="QOR61300.1"/>
    <property type="molecule type" value="Genomic_DNA"/>
</dbReference>
<organism evidence="1 2">
    <name type="scientific">Sulfurovum indicum</name>
    <dbReference type="NCBI Taxonomy" id="2779528"/>
    <lineage>
        <taxon>Bacteria</taxon>
        <taxon>Pseudomonadati</taxon>
        <taxon>Campylobacterota</taxon>
        <taxon>Epsilonproteobacteria</taxon>
        <taxon>Campylobacterales</taxon>
        <taxon>Sulfurovaceae</taxon>
        <taxon>Sulfurovum</taxon>
    </lineage>
</organism>
<dbReference type="KEGG" id="sinu:IMZ28_07540"/>